<organism evidence="4 5">
    <name type="scientific">Piloderma croceum (strain F 1598)</name>
    <dbReference type="NCBI Taxonomy" id="765440"/>
    <lineage>
        <taxon>Eukaryota</taxon>
        <taxon>Fungi</taxon>
        <taxon>Dikarya</taxon>
        <taxon>Basidiomycota</taxon>
        <taxon>Agaricomycotina</taxon>
        <taxon>Agaricomycetes</taxon>
        <taxon>Agaricomycetidae</taxon>
        <taxon>Atheliales</taxon>
        <taxon>Atheliaceae</taxon>
        <taxon>Piloderma</taxon>
    </lineage>
</organism>
<dbReference type="Pfam" id="PF01476">
    <property type="entry name" value="LysM"/>
    <property type="match status" value="1"/>
</dbReference>
<accession>A0A0C3FCG9</accession>
<reference evidence="5" key="2">
    <citation type="submission" date="2015-01" db="EMBL/GenBank/DDBJ databases">
        <title>Evolutionary Origins and Diversification of the Mycorrhizal Mutualists.</title>
        <authorList>
            <consortium name="DOE Joint Genome Institute"/>
            <consortium name="Mycorrhizal Genomics Consortium"/>
            <person name="Kohler A."/>
            <person name="Kuo A."/>
            <person name="Nagy L.G."/>
            <person name="Floudas D."/>
            <person name="Copeland A."/>
            <person name="Barry K.W."/>
            <person name="Cichocki N."/>
            <person name="Veneault-Fourrey C."/>
            <person name="LaButti K."/>
            <person name="Lindquist E.A."/>
            <person name="Lipzen A."/>
            <person name="Lundell T."/>
            <person name="Morin E."/>
            <person name="Murat C."/>
            <person name="Riley R."/>
            <person name="Ohm R."/>
            <person name="Sun H."/>
            <person name="Tunlid A."/>
            <person name="Henrissat B."/>
            <person name="Grigoriev I.V."/>
            <person name="Hibbett D.S."/>
            <person name="Martin F."/>
        </authorList>
    </citation>
    <scope>NUCLEOTIDE SEQUENCE [LARGE SCALE GENOMIC DNA]</scope>
    <source>
        <strain evidence="5">F 1598</strain>
    </source>
</reference>
<proteinExistence type="predicted"/>
<dbReference type="InterPro" id="IPR018392">
    <property type="entry name" value="LysM"/>
</dbReference>
<dbReference type="InterPro" id="IPR036779">
    <property type="entry name" value="LysM_dom_sf"/>
</dbReference>
<evidence type="ECO:0000313" key="5">
    <source>
        <dbReference type="Proteomes" id="UP000054166"/>
    </source>
</evidence>
<evidence type="ECO:0000256" key="1">
    <source>
        <dbReference type="SAM" id="MobiDB-lite"/>
    </source>
</evidence>
<dbReference type="STRING" id="765440.A0A0C3FCG9"/>
<feature type="domain" description="LysM" evidence="3">
    <location>
        <begin position="140"/>
        <end position="184"/>
    </location>
</feature>
<keyword evidence="2" id="KW-0472">Membrane</keyword>
<dbReference type="OrthoDB" id="2107166at2759"/>
<reference evidence="4 5" key="1">
    <citation type="submission" date="2014-04" db="EMBL/GenBank/DDBJ databases">
        <authorList>
            <consortium name="DOE Joint Genome Institute"/>
            <person name="Kuo A."/>
            <person name="Tarkka M."/>
            <person name="Buscot F."/>
            <person name="Kohler A."/>
            <person name="Nagy L.G."/>
            <person name="Floudas D."/>
            <person name="Copeland A."/>
            <person name="Barry K.W."/>
            <person name="Cichocki N."/>
            <person name="Veneault-Fourrey C."/>
            <person name="LaButti K."/>
            <person name="Lindquist E.A."/>
            <person name="Lipzen A."/>
            <person name="Lundell T."/>
            <person name="Morin E."/>
            <person name="Murat C."/>
            <person name="Sun H."/>
            <person name="Tunlid A."/>
            <person name="Henrissat B."/>
            <person name="Grigoriev I.V."/>
            <person name="Hibbett D.S."/>
            <person name="Martin F."/>
            <person name="Nordberg H.P."/>
            <person name="Cantor M.N."/>
            <person name="Hua S.X."/>
        </authorList>
    </citation>
    <scope>NUCLEOTIDE SEQUENCE [LARGE SCALE GENOMIC DNA]</scope>
    <source>
        <strain evidence="4 5">F 1598</strain>
    </source>
</reference>
<name>A0A0C3FCG9_PILCF</name>
<protein>
    <submittedName>
        <fullName evidence="4">Carbohydrate-binding module family 50 protein</fullName>
    </submittedName>
</protein>
<dbReference type="SUPFAM" id="SSF54106">
    <property type="entry name" value="LysM domain"/>
    <property type="match status" value="1"/>
</dbReference>
<dbReference type="InParanoid" id="A0A0C3FCG9"/>
<evidence type="ECO:0000256" key="2">
    <source>
        <dbReference type="SAM" id="Phobius"/>
    </source>
</evidence>
<evidence type="ECO:0000313" key="4">
    <source>
        <dbReference type="EMBL" id="KIM82305.1"/>
    </source>
</evidence>
<evidence type="ECO:0000259" key="3">
    <source>
        <dbReference type="PROSITE" id="PS51782"/>
    </source>
</evidence>
<dbReference type="SMART" id="SM00257">
    <property type="entry name" value="LysM"/>
    <property type="match status" value="1"/>
</dbReference>
<keyword evidence="2" id="KW-1133">Transmembrane helix</keyword>
<dbReference type="Proteomes" id="UP000054166">
    <property type="component" value="Unassembled WGS sequence"/>
</dbReference>
<dbReference type="PROSITE" id="PS51782">
    <property type="entry name" value="LYSM"/>
    <property type="match status" value="1"/>
</dbReference>
<keyword evidence="5" id="KW-1185">Reference proteome</keyword>
<dbReference type="Gene3D" id="3.10.350.10">
    <property type="entry name" value="LysM domain"/>
    <property type="match status" value="1"/>
</dbReference>
<dbReference type="EMBL" id="KN832995">
    <property type="protein sequence ID" value="KIM82305.1"/>
    <property type="molecule type" value="Genomic_DNA"/>
</dbReference>
<gene>
    <name evidence="4" type="ORF">PILCRDRAFT_820688</name>
</gene>
<dbReference type="AlphaFoldDB" id="A0A0C3FCG9"/>
<dbReference type="HOGENOM" id="CLU_090055_0_0_1"/>
<keyword evidence="2" id="KW-0812">Transmembrane</keyword>
<feature type="region of interest" description="Disordered" evidence="1">
    <location>
        <begin position="61"/>
        <end position="84"/>
    </location>
</feature>
<feature type="transmembrane region" description="Helical" evidence="2">
    <location>
        <begin position="103"/>
        <end position="122"/>
    </location>
</feature>
<dbReference type="CDD" id="cd00118">
    <property type="entry name" value="LysM"/>
    <property type="match status" value="1"/>
</dbReference>
<sequence length="190" mass="21195">MGRWTQYDEDDYRLPEGMKRVGYDSDSGRYYFRDGAGVVYEGGQGAEFGEMTRVSGAPVAIPEESSDDDLEAAPSRADGYKPLATESGTTSRRLYTDGASYRTMFPFFLLVAVVLLLIWRLVVHPTSSPPPPPPCPDKTTPYWVKSGDSCWEISRVHGCSLERFKELNRKVDCDRLMPGRRVCLPAGKIA</sequence>